<sequence length="177" mass="18123">MLGRCGSGFAEVAAGGAYRRVVLPEHGGPGGRDAGVVAAGLVPVAQLLGDLRELEGEREHRRIGVVPAPLARGERLLQQPAGGERLVRLPVQPSQQVRGVQHLGVVLAVRRAGGSDGLREQLPGGAEVARGAQGEGPVLGGCQRRGMGHVAMLPSEARPTLPGHAYGGTSVTPLKAV</sequence>
<organism evidence="1 2">
    <name type="scientific">Micromonospora coriariae</name>
    <dbReference type="NCBI Taxonomy" id="285665"/>
    <lineage>
        <taxon>Bacteria</taxon>
        <taxon>Bacillati</taxon>
        <taxon>Actinomycetota</taxon>
        <taxon>Actinomycetes</taxon>
        <taxon>Micromonosporales</taxon>
        <taxon>Micromonosporaceae</taxon>
        <taxon>Micromonospora</taxon>
    </lineage>
</organism>
<dbReference type="Proteomes" id="UP000198243">
    <property type="component" value="Chromosome I"/>
</dbReference>
<dbReference type="AlphaFoldDB" id="A0A1C4X2R2"/>
<accession>A0A1C4X2R2</accession>
<gene>
    <name evidence="1" type="ORF">GA0070607_4596</name>
</gene>
<keyword evidence="2" id="KW-1185">Reference proteome</keyword>
<protein>
    <submittedName>
        <fullName evidence="1">Uncharacterized protein</fullName>
    </submittedName>
</protein>
<name>A0A1C4X2R2_9ACTN</name>
<reference evidence="2" key="1">
    <citation type="submission" date="2016-06" db="EMBL/GenBank/DDBJ databases">
        <authorList>
            <person name="Varghese N."/>
            <person name="Submissions Spin"/>
        </authorList>
    </citation>
    <scope>NUCLEOTIDE SEQUENCE [LARGE SCALE GENOMIC DNA]</scope>
    <source>
        <strain evidence="2">DSM 44875</strain>
    </source>
</reference>
<proteinExistence type="predicted"/>
<evidence type="ECO:0000313" key="2">
    <source>
        <dbReference type="Proteomes" id="UP000198243"/>
    </source>
</evidence>
<evidence type="ECO:0000313" key="1">
    <source>
        <dbReference type="EMBL" id="SCF02772.1"/>
    </source>
</evidence>
<dbReference type="EMBL" id="LT607412">
    <property type="protein sequence ID" value="SCF02772.1"/>
    <property type="molecule type" value="Genomic_DNA"/>
</dbReference>